<dbReference type="Proteomes" id="UP000011200">
    <property type="component" value="Chromosome"/>
</dbReference>
<accession>A0A2U9PK45</accession>
<proteinExistence type="predicted"/>
<gene>
    <name evidence="1" type="ORF">D806_011240</name>
</gene>
<organism evidence="1 2">
    <name type="scientific">Mycolicibacterium smegmatis (strain MKD8)</name>
    <name type="common">Mycobacterium smegmatis</name>
    <dbReference type="NCBI Taxonomy" id="1214915"/>
    <lineage>
        <taxon>Bacteria</taxon>
        <taxon>Bacillati</taxon>
        <taxon>Actinomycetota</taxon>
        <taxon>Actinomycetes</taxon>
        <taxon>Mycobacteriales</taxon>
        <taxon>Mycobacteriaceae</taxon>
        <taxon>Mycolicibacterium</taxon>
    </lineage>
</organism>
<protein>
    <submittedName>
        <fullName evidence="1">Uncharacterized protein</fullName>
    </submittedName>
</protein>
<sequence>MTAELSTTDQMPGIDPDAVDRLFLIALQRWESDGGAVLPRMVRQHE</sequence>
<evidence type="ECO:0000313" key="1">
    <source>
        <dbReference type="EMBL" id="AWT52113.1"/>
    </source>
</evidence>
<name>A0A2U9PK45_MYCSE</name>
<dbReference type="AlphaFoldDB" id="A0A2U9PK45"/>
<evidence type="ECO:0000313" key="2">
    <source>
        <dbReference type="Proteomes" id="UP000011200"/>
    </source>
</evidence>
<reference evidence="2" key="2">
    <citation type="submission" date="2018-03" db="EMBL/GenBank/DDBJ databases">
        <authorList>
            <person name="Derbyshire K."/>
            <person name="Gray T.A."/>
            <person name="Champion M."/>
        </authorList>
    </citation>
    <scope>NUCLEOTIDE SEQUENCE [LARGE SCALE GENOMIC DNA]</scope>
    <source>
        <strain evidence="2">MKD8</strain>
    </source>
</reference>
<reference evidence="1 2" key="1">
    <citation type="journal article" date="2013" name="Genome Announc.">
        <title>Draft genome sequence of MKD8, a conjugal recipient Mycobacterium smegmatis strain.</title>
        <authorList>
            <person name="Gray T.A."/>
            <person name="Palumbo M.J."/>
            <person name="Derbyshire K.M."/>
        </authorList>
    </citation>
    <scope>NUCLEOTIDE SEQUENCE [LARGE SCALE GENOMIC DNA]</scope>
    <source>
        <strain evidence="1 2">MKD8</strain>
    </source>
</reference>
<dbReference type="EMBL" id="CP027541">
    <property type="protein sequence ID" value="AWT52113.1"/>
    <property type="molecule type" value="Genomic_DNA"/>
</dbReference>